<comment type="caution">
    <text evidence="1">The sequence shown here is derived from an EMBL/GenBank/DDBJ whole genome shotgun (WGS) entry which is preliminary data.</text>
</comment>
<organism evidence="1 2">
    <name type="scientific">Corchorus olitorius</name>
    <dbReference type="NCBI Taxonomy" id="93759"/>
    <lineage>
        <taxon>Eukaryota</taxon>
        <taxon>Viridiplantae</taxon>
        <taxon>Streptophyta</taxon>
        <taxon>Embryophyta</taxon>
        <taxon>Tracheophyta</taxon>
        <taxon>Spermatophyta</taxon>
        <taxon>Magnoliopsida</taxon>
        <taxon>eudicotyledons</taxon>
        <taxon>Gunneridae</taxon>
        <taxon>Pentapetalae</taxon>
        <taxon>rosids</taxon>
        <taxon>malvids</taxon>
        <taxon>Malvales</taxon>
        <taxon>Malvaceae</taxon>
        <taxon>Grewioideae</taxon>
        <taxon>Apeibeae</taxon>
        <taxon>Corchorus</taxon>
    </lineage>
</organism>
<evidence type="ECO:0000313" key="2">
    <source>
        <dbReference type="Proteomes" id="UP000187203"/>
    </source>
</evidence>
<dbReference type="AlphaFoldDB" id="A0A1R3J920"/>
<accession>A0A1R3J920</accession>
<protein>
    <submittedName>
        <fullName evidence="1">Uncharacterized protein</fullName>
    </submittedName>
</protein>
<reference evidence="2" key="1">
    <citation type="submission" date="2013-09" db="EMBL/GenBank/DDBJ databases">
        <title>Corchorus olitorius genome sequencing.</title>
        <authorList>
            <person name="Alam M."/>
            <person name="Haque M.S."/>
            <person name="Islam M.S."/>
            <person name="Emdad E.M."/>
            <person name="Islam M.M."/>
            <person name="Ahmed B."/>
            <person name="Halim A."/>
            <person name="Hossen Q.M.M."/>
            <person name="Hossain M.Z."/>
            <person name="Ahmed R."/>
            <person name="Khan M.M."/>
            <person name="Islam R."/>
            <person name="Rashid M.M."/>
            <person name="Khan S.A."/>
            <person name="Rahman M.S."/>
            <person name="Alam M."/>
            <person name="Yahiya A.S."/>
            <person name="Khan M.S."/>
            <person name="Azam M.S."/>
            <person name="Haque T."/>
            <person name="Lashkar M.Z.H."/>
            <person name="Akhand A.I."/>
            <person name="Morshed G."/>
            <person name="Roy S."/>
            <person name="Uddin K.S."/>
            <person name="Rabeya T."/>
            <person name="Hossain A.S."/>
            <person name="Chowdhury A."/>
            <person name="Snigdha A.R."/>
            <person name="Mortoza M.S."/>
            <person name="Matin S.A."/>
            <person name="Hoque S.M.E."/>
            <person name="Islam M.K."/>
            <person name="Roy D.K."/>
            <person name="Haider R."/>
            <person name="Moosa M.M."/>
            <person name="Elias S.M."/>
            <person name="Hasan A.M."/>
            <person name="Jahan S."/>
            <person name="Shafiuddin M."/>
            <person name="Mahmood N."/>
            <person name="Shommy N.S."/>
        </authorList>
    </citation>
    <scope>NUCLEOTIDE SEQUENCE [LARGE SCALE GENOMIC DNA]</scope>
    <source>
        <strain evidence="2">cv. O-4</strain>
    </source>
</reference>
<dbReference type="EMBL" id="AWUE01016462">
    <property type="protein sequence ID" value="OMO91338.1"/>
    <property type="molecule type" value="Genomic_DNA"/>
</dbReference>
<name>A0A1R3J920_9ROSI</name>
<dbReference type="Proteomes" id="UP000187203">
    <property type="component" value="Unassembled WGS sequence"/>
</dbReference>
<evidence type="ECO:0000313" key="1">
    <source>
        <dbReference type="EMBL" id="OMO91338.1"/>
    </source>
</evidence>
<keyword evidence="2" id="KW-1185">Reference proteome</keyword>
<proteinExistence type="predicted"/>
<sequence length="34" mass="3765">MGGYIPLAVPILKPRTSKEYLVLMKSCLVKSQVT</sequence>
<gene>
    <name evidence="1" type="ORF">COLO4_18430</name>
</gene>